<dbReference type="GO" id="GO:0000408">
    <property type="term" value="C:EKC/KEOPS complex"/>
    <property type="evidence" value="ECO:0007669"/>
    <property type="project" value="EnsemblFungi"/>
</dbReference>
<dbReference type="GO" id="GO:0031490">
    <property type="term" value="F:chromatin DNA binding"/>
    <property type="evidence" value="ECO:0007669"/>
    <property type="project" value="EnsemblFungi"/>
</dbReference>
<organism evidence="2 3">
    <name type="scientific">Candida tropicalis (strain ATCC MYA-3404 / T1)</name>
    <name type="common">Yeast</name>
    <dbReference type="NCBI Taxonomy" id="294747"/>
    <lineage>
        <taxon>Eukaryota</taxon>
        <taxon>Fungi</taxon>
        <taxon>Dikarya</taxon>
        <taxon>Ascomycota</taxon>
        <taxon>Saccharomycotina</taxon>
        <taxon>Pichiomycetes</taxon>
        <taxon>Debaryomycetaceae</taxon>
        <taxon>Candida/Lodderomyces clade</taxon>
        <taxon>Candida</taxon>
    </lineage>
</organism>
<dbReference type="OrthoDB" id="10025739at2759"/>
<dbReference type="GeneID" id="8301858"/>
<dbReference type="eggNOG" id="ENOG502S7CS">
    <property type="taxonomic scope" value="Eukaryota"/>
</dbReference>
<dbReference type="PANTHER" id="PTHR31283:SF5">
    <property type="entry name" value="EKC_KEOPS COMPLEX SUBUNIT LAGE3"/>
    <property type="match status" value="1"/>
</dbReference>
<dbReference type="GO" id="GO:0000785">
    <property type="term" value="C:chromatin"/>
    <property type="evidence" value="ECO:0007669"/>
    <property type="project" value="EnsemblFungi"/>
</dbReference>
<dbReference type="Gene3D" id="3.30.310.50">
    <property type="entry name" value="Alpha-D-phosphohexomutase, C-terminal domain"/>
    <property type="match status" value="1"/>
</dbReference>
<comment type="similarity">
    <text evidence="1">Belongs to the CTAG/PCC1 family.</text>
</comment>
<dbReference type="GO" id="GO:0045944">
    <property type="term" value="P:positive regulation of transcription by RNA polymerase II"/>
    <property type="evidence" value="ECO:0007669"/>
    <property type="project" value="EnsemblFungi"/>
</dbReference>
<dbReference type="GO" id="GO:0071444">
    <property type="term" value="P:cellular response to pheromone"/>
    <property type="evidence" value="ECO:0007669"/>
    <property type="project" value="EnsemblFungi"/>
</dbReference>
<keyword evidence="3" id="KW-1185">Reference proteome</keyword>
<sequence>MSHPYNLTLDIPFETSNQAKIARTSLEPDPILKADELTIDFSTQENVLQVKFSGVSDRVLRVASSNLMNNLKTIIECMDEFDGKKDQIFDIQDYKNNG</sequence>
<dbReference type="PANTHER" id="PTHR31283">
    <property type="entry name" value="EKC/KEOPS COMPLEX SUBUNIT PCC1 FAMILY MEMBER"/>
    <property type="match status" value="1"/>
</dbReference>
<dbReference type="VEuPathDB" id="FungiDB:CTRG_01956"/>
<proteinExistence type="inferred from homology"/>
<dbReference type="Proteomes" id="UP000002037">
    <property type="component" value="Unassembled WGS sequence"/>
</dbReference>
<dbReference type="KEGG" id="ctp:CTRG_01956"/>
<dbReference type="Pfam" id="PF09341">
    <property type="entry name" value="Pcc1"/>
    <property type="match status" value="1"/>
</dbReference>
<dbReference type="GO" id="GO:0000722">
    <property type="term" value="P:telomere maintenance via recombination"/>
    <property type="evidence" value="ECO:0007669"/>
    <property type="project" value="EnsemblFungi"/>
</dbReference>
<evidence type="ECO:0000313" key="3">
    <source>
        <dbReference type="Proteomes" id="UP000002037"/>
    </source>
</evidence>
<accession>C5M4X8</accession>
<evidence type="ECO:0008006" key="4">
    <source>
        <dbReference type="Google" id="ProtNLM"/>
    </source>
</evidence>
<reference evidence="2 3" key="1">
    <citation type="journal article" date="2009" name="Nature">
        <title>Evolution of pathogenicity and sexual reproduction in eight Candida genomes.</title>
        <authorList>
            <person name="Butler G."/>
            <person name="Rasmussen M.D."/>
            <person name="Lin M.F."/>
            <person name="Santos M.A."/>
            <person name="Sakthikumar S."/>
            <person name="Munro C.A."/>
            <person name="Rheinbay E."/>
            <person name="Grabherr M."/>
            <person name="Forche A."/>
            <person name="Reedy J.L."/>
            <person name="Agrafioti I."/>
            <person name="Arnaud M.B."/>
            <person name="Bates S."/>
            <person name="Brown A.J."/>
            <person name="Brunke S."/>
            <person name="Costanzo M.C."/>
            <person name="Fitzpatrick D.A."/>
            <person name="de Groot P.W."/>
            <person name="Harris D."/>
            <person name="Hoyer L.L."/>
            <person name="Hube B."/>
            <person name="Klis F.M."/>
            <person name="Kodira C."/>
            <person name="Lennard N."/>
            <person name="Logue M.E."/>
            <person name="Martin R."/>
            <person name="Neiman A.M."/>
            <person name="Nikolaou E."/>
            <person name="Quail M.A."/>
            <person name="Quinn J."/>
            <person name="Santos M.C."/>
            <person name="Schmitzberger F.F."/>
            <person name="Sherlock G."/>
            <person name="Shah P."/>
            <person name="Silverstein K.A."/>
            <person name="Skrzypek M.S."/>
            <person name="Soll D."/>
            <person name="Staggs R."/>
            <person name="Stansfield I."/>
            <person name="Stumpf M.P."/>
            <person name="Sudbery P.E."/>
            <person name="Srikantha T."/>
            <person name="Zeng Q."/>
            <person name="Berman J."/>
            <person name="Berriman M."/>
            <person name="Heitman J."/>
            <person name="Gow N.A."/>
            <person name="Lorenz M.C."/>
            <person name="Birren B.W."/>
            <person name="Kellis M."/>
            <person name="Cuomo C.A."/>
        </authorList>
    </citation>
    <scope>NUCLEOTIDE SEQUENCE [LARGE SCALE GENOMIC DNA]</scope>
    <source>
        <strain evidence="3">ATCC MYA-3404 / T1</strain>
    </source>
</reference>
<dbReference type="RefSeq" id="XP_002547649.1">
    <property type="nucleotide sequence ID" value="XM_002547603.1"/>
</dbReference>
<dbReference type="GO" id="GO:0070525">
    <property type="term" value="P:tRNA threonylcarbamoyladenosine metabolic process"/>
    <property type="evidence" value="ECO:0007669"/>
    <property type="project" value="EnsemblFungi"/>
</dbReference>
<dbReference type="HOGENOM" id="CLU_113770_5_0_1"/>
<name>C5M4X8_CANTT</name>
<evidence type="ECO:0000256" key="1">
    <source>
        <dbReference type="ARBA" id="ARBA00007073"/>
    </source>
</evidence>
<gene>
    <name evidence="2" type="ORF">CTRG_01956</name>
</gene>
<dbReference type="EMBL" id="GG692396">
    <property type="protein sequence ID" value="EER35094.1"/>
    <property type="molecule type" value="Genomic_DNA"/>
</dbReference>
<dbReference type="InterPro" id="IPR015419">
    <property type="entry name" value="CTAG/Pcc1"/>
</dbReference>
<dbReference type="AlphaFoldDB" id="C5M4X8"/>
<protein>
    <recommendedName>
        <fullName evidence="4">EKC/KEOPS complex subunit PCC1</fullName>
    </recommendedName>
</protein>
<evidence type="ECO:0000313" key="2">
    <source>
        <dbReference type="EMBL" id="EER35094.1"/>
    </source>
</evidence>